<comment type="caution">
    <text evidence="1">The sequence shown here is derived from an EMBL/GenBank/DDBJ whole genome shotgun (WGS) entry which is preliminary data.</text>
</comment>
<name>A0A0L6VJR8_9BASI</name>
<dbReference type="VEuPathDB" id="FungiDB:VP01_1566g7"/>
<evidence type="ECO:0000313" key="1">
    <source>
        <dbReference type="EMBL" id="KNZ60350.1"/>
    </source>
</evidence>
<keyword evidence="2" id="KW-1185">Reference proteome</keyword>
<evidence type="ECO:0000313" key="2">
    <source>
        <dbReference type="Proteomes" id="UP000037035"/>
    </source>
</evidence>
<protein>
    <submittedName>
        <fullName evidence="1">Uncharacterized protein</fullName>
    </submittedName>
</protein>
<accession>A0A0L6VJR8</accession>
<dbReference type="Proteomes" id="UP000037035">
    <property type="component" value="Unassembled WGS sequence"/>
</dbReference>
<reference evidence="1" key="1">
    <citation type="submission" date="2015-08" db="EMBL/GenBank/DDBJ databases">
        <title>Next Generation Sequencing and Analysis of the Genome of Puccinia sorghi L Schw, the Causal Agent of Maize Common Rust.</title>
        <authorList>
            <person name="Rochi L."/>
            <person name="Burguener G."/>
            <person name="Darino M."/>
            <person name="Turjanski A."/>
            <person name="Kreff E."/>
            <person name="Dieguez M.J."/>
            <person name="Sacco F."/>
        </authorList>
    </citation>
    <scope>NUCLEOTIDE SEQUENCE [LARGE SCALE GENOMIC DNA]</scope>
    <source>
        <strain evidence="1">RO10H11247</strain>
    </source>
</reference>
<proteinExistence type="predicted"/>
<dbReference type="EMBL" id="LAVV01006296">
    <property type="protein sequence ID" value="KNZ60350.1"/>
    <property type="molecule type" value="Genomic_DNA"/>
</dbReference>
<gene>
    <name evidence="1" type="ORF">VP01_1566g7</name>
</gene>
<organism evidence="1 2">
    <name type="scientific">Puccinia sorghi</name>
    <dbReference type="NCBI Taxonomy" id="27349"/>
    <lineage>
        <taxon>Eukaryota</taxon>
        <taxon>Fungi</taxon>
        <taxon>Dikarya</taxon>
        <taxon>Basidiomycota</taxon>
        <taxon>Pucciniomycotina</taxon>
        <taxon>Pucciniomycetes</taxon>
        <taxon>Pucciniales</taxon>
        <taxon>Pucciniaceae</taxon>
        <taxon>Puccinia</taxon>
    </lineage>
</organism>
<dbReference type="AlphaFoldDB" id="A0A0L6VJR8"/>
<sequence length="151" mass="17589">MKENAKRTLNACKQQNITIGKYNSQFYSLVYLVEDRQVKTLDKKMAMVSEAAVQLPLLSTYSIPYRPLSPTDCFLPSLIPPFSLPRTLMPWKWMLFRPLPDLFWMPPNFCVAPKTYVSVSSSLLFWELISAKLLWVTLANLNLHKSWRFLL</sequence>